<dbReference type="CDD" id="cd01451">
    <property type="entry name" value="vWA_Magnesium_chelatase"/>
    <property type="match status" value="1"/>
</dbReference>
<dbReference type="InterPro" id="IPR041628">
    <property type="entry name" value="ChlI/MoxR_AAA_lid"/>
</dbReference>
<keyword evidence="4" id="KW-0436">Ligase</keyword>
<dbReference type="OrthoDB" id="9775079at2"/>
<dbReference type="Gene3D" id="3.40.50.300">
    <property type="entry name" value="P-loop containing nucleotide triphosphate hydrolases"/>
    <property type="match status" value="1"/>
</dbReference>
<dbReference type="EMBL" id="CP002683">
    <property type="protein sequence ID" value="AEH45851.1"/>
    <property type="molecule type" value="Genomic_DNA"/>
</dbReference>
<dbReference type="GO" id="GO:0005524">
    <property type="term" value="F:ATP binding"/>
    <property type="evidence" value="ECO:0007669"/>
    <property type="project" value="InterPro"/>
</dbReference>
<name>F8ACY5_THEID</name>
<feature type="region of interest" description="Disordered" evidence="2">
    <location>
        <begin position="286"/>
        <end position="364"/>
    </location>
</feature>
<gene>
    <name evidence="4" type="ordered locus">Thein_1998</name>
</gene>
<dbReference type="Pfam" id="PF07728">
    <property type="entry name" value="AAA_5"/>
    <property type="match status" value="1"/>
</dbReference>
<proteinExistence type="inferred from homology"/>
<dbReference type="PaxDb" id="667014-Thein_1998"/>
<evidence type="ECO:0000256" key="1">
    <source>
        <dbReference type="ARBA" id="ARBA00005799"/>
    </source>
</evidence>
<dbReference type="STRING" id="667014.Thein_1998"/>
<dbReference type="eggNOG" id="COG1240">
    <property type="taxonomic scope" value="Bacteria"/>
</dbReference>
<dbReference type="AlphaFoldDB" id="F8ACY5"/>
<feature type="compositionally biased region" description="Basic and acidic residues" evidence="2">
    <location>
        <begin position="302"/>
        <end position="345"/>
    </location>
</feature>
<dbReference type="PROSITE" id="PS50234">
    <property type="entry name" value="VWFA"/>
    <property type="match status" value="1"/>
</dbReference>
<reference evidence="5" key="1">
    <citation type="submission" date="2011-04" db="EMBL/GenBank/DDBJ databases">
        <title>The complete genome of Thermodesulfatator indicus DSM 15286.</title>
        <authorList>
            <person name="Lucas S."/>
            <person name="Copeland A."/>
            <person name="Lapidus A."/>
            <person name="Bruce D."/>
            <person name="Goodwin L."/>
            <person name="Pitluck S."/>
            <person name="Peters L."/>
            <person name="Kyrpides N."/>
            <person name="Mavromatis K."/>
            <person name="Pagani I."/>
            <person name="Ivanova N."/>
            <person name="Saunders L."/>
            <person name="Detter J.C."/>
            <person name="Tapia R."/>
            <person name="Han C."/>
            <person name="Land M."/>
            <person name="Hauser L."/>
            <person name="Markowitz V."/>
            <person name="Cheng J.-F."/>
            <person name="Hugenholtz P."/>
            <person name="Woyke T."/>
            <person name="Wu D."/>
            <person name="Spring S."/>
            <person name="Schroeder M."/>
            <person name="Brambilla E."/>
            <person name="Klenk H.-P."/>
            <person name="Eisen J.A."/>
        </authorList>
    </citation>
    <scope>NUCLEOTIDE SEQUENCE [LARGE SCALE GENOMIC DNA]</scope>
    <source>
        <strain evidence="5">DSM 15286 / JCM 11887 / CIR29812</strain>
    </source>
</reference>
<dbReference type="InterPro" id="IPR002035">
    <property type="entry name" value="VWF_A"/>
</dbReference>
<keyword evidence="5" id="KW-1185">Reference proteome</keyword>
<dbReference type="KEGG" id="tid:Thein_1998"/>
<sequence length="647" mass="72095">MESNTGKINYPFSAIVGQEEAKLALMLCAITRDVRGVLLTGEKGTGKSTMARALAALLPPVNERPAPFVNLPLNTTEDALIGHIDLEKTLYKGKPVFTPGLLARAHQGVLYIDEVNLLPEHLTSFLLDAAESGYLVIEREGFSYEMPTEFILIGSMNPEEGSLSPQFLDRFGLAVEVSAEKEPHLRTEIVKRRLLFEKDPIGFCSQFERAEKELKSRLIKARSLYPEVHLPSRLKVLIAELTREALVQGHRADLVLASATKAHAAYHEREEATLEDLEAVAEMVLRHRRRKKPPRASHKPKEKPEEKQEPKEPPKPSQEKSKTQKPDPETLKGQEEKEEPSHDSQNKSQPKTPEEIEPSEGKDQVYEIGDIFKVRSLEIKMRYQFRGKSGRRSSSKGSRGRFIRAIPPKGKVRDVAVSATLKAAAPYQRLRGAGPGRGFIVKPQDLREKLRRAKTGHLLIFCVDASGSMAAEARMRETKGAIMSLLLNAYQKRDQVAMITFRGKEARLVLPPTSSVELAGKFLRDLPVGGSTPLSAALSLLNRLLHQKTSREPDKPISVFLITDGRGNVALGEESPQEEIKRLATTLTHHFPQVSFVVIDTETGQIKLEMAKELASMLNARYFTPEALKADRLAAIAREILPKENTK</sequence>
<dbReference type="HOGENOM" id="CLU_016684_6_0_0"/>
<accession>F8ACY5</accession>
<dbReference type="InParanoid" id="F8ACY5"/>
<dbReference type="CDD" id="cd00009">
    <property type="entry name" value="AAA"/>
    <property type="match status" value="1"/>
</dbReference>
<dbReference type="SMART" id="SM00382">
    <property type="entry name" value="AAA"/>
    <property type="match status" value="1"/>
</dbReference>
<reference evidence="4 5" key="2">
    <citation type="journal article" date="2012" name="Stand. Genomic Sci.">
        <title>Complete genome sequence of the thermophilic sulfate-reducing ocean bacterium Thermodesulfatator indicus type strain (CIR29812(T)).</title>
        <authorList>
            <person name="Anderson I."/>
            <person name="Saunders E."/>
            <person name="Lapidus A."/>
            <person name="Nolan M."/>
            <person name="Lucas S."/>
            <person name="Tice H."/>
            <person name="Del Rio T.G."/>
            <person name="Cheng J.F."/>
            <person name="Han C."/>
            <person name="Tapia R."/>
            <person name="Goodwin L.A."/>
            <person name="Pitluck S."/>
            <person name="Liolios K."/>
            <person name="Mavromatis K."/>
            <person name="Pagani I."/>
            <person name="Ivanova N."/>
            <person name="Mikhailova N."/>
            <person name="Pati A."/>
            <person name="Chen A."/>
            <person name="Palaniappan K."/>
            <person name="Land M."/>
            <person name="Hauser L."/>
            <person name="Jeffries C.D."/>
            <person name="Chang Y.J."/>
            <person name="Brambilla E.M."/>
            <person name="Rohde M."/>
            <person name="Spring S."/>
            <person name="Goker M."/>
            <person name="Detter J.C."/>
            <person name="Woyke T."/>
            <person name="Bristow J."/>
            <person name="Eisen J.A."/>
            <person name="Markowitz V."/>
            <person name="Hugenholtz P."/>
            <person name="Kyrpides N.C."/>
            <person name="Klenk H.P."/>
        </authorList>
    </citation>
    <scope>NUCLEOTIDE SEQUENCE [LARGE SCALE GENOMIC DNA]</scope>
    <source>
        <strain evidence="5">DSM 15286 / JCM 11887 / CIR29812</strain>
    </source>
</reference>
<feature type="compositionally biased region" description="Basic residues" evidence="2">
    <location>
        <begin position="286"/>
        <end position="301"/>
    </location>
</feature>
<evidence type="ECO:0000313" key="5">
    <source>
        <dbReference type="Proteomes" id="UP000006793"/>
    </source>
</evidence>
<dbReference type="SUPFAM" id="SSF53300">
    <property type="entry name" value="vWA-like"/>
    <property type="match status" value="1"/>
</dbReference>
<dbReference type="Gene3D" id="3.40.50.410">
    <property type="entry name" value="von Willebrand factor, type A domain"/>
    <property type="match status" value="1"/>
</dbReference>
<dbReference type="InterPro" id="IPR003593">
    <property type="entry name" value="AAA+_ATPase"/>
</dbReference>
<dbReference type="SMART" id="SM00327">
    <property type="entry name" value="VWA"/>
    <property type="match status" value="1"/>
</dbReference>
<dbReference type="InterPro" id="IPR027417">
    <property type="entry name" value="P-loop_NTPase"/>
</dbReference>
<dbReference type="GO" id="GO:0016887">
    <property type="term" value="F:ATP hydrolysis activity"/>
    <property type="evidence" value="ECO:0007669"/>
    <property type="project" value="InterPro"/>
</dbReference>
<dbReference type="InterPro" id="IPR041702">
    <property type="entry name" value="BchD/ChlD_VWA"/>
</dbReference>
<dbReference type="EC" id="6.6.1.1" evidence="4"/>
<dbReference type="InterPro" id="IPR036465">
    <property type="entry name" value="vWFA_dom_sf"/>
</dbReference>
<dbReference type="eggNOG" id="COG1239">
    <property type="taxonomic scope" value="Bacteria"/>
</dbReference>
<dbReference type="InterPro" id="IPR011704">
    <property type="entry name" value="ATPase_dyneun-rel_AAA"/>
</dbReference>
<feature type="domain" description="VWFA" evidence="3">
    <location>
        <begin position="458"/>
        <end position="640"/>
    </location>
</feature>
<dbReference type="SUPFAM" id="SSF52540">
    <property type="entry name" value="P-loop containing nucleoside triphosphate hydrolases"/>
    <property type="match status" value="1"/>
</dbReference>
<dbReference type="PANTHER" id="PTHR35023">
    <property type="entry name" value="CHELATASE-RELATED"/>
    <property type="match status" value="1"/>
</dbReference>
<evidence type="ECO:0000259" key="3">
    <source>
        <dbReference type="PROSITE" id="PS50234"/>
    </source>
</evidence>
<evidence type="ECO:0000313" key="4">
    <source>
        <dbReference type="EMBL" id="AEH45851.1"/>
    </source>
</evidence>
<dbReference type="PATRIC" id="fig|667014.3.peg.2051"/>
<evidence type="ECO:0000256" key="2">
    <source>
        <dbReference type="SAM" id="MobiDB-lite"/>
    </source>
</evidence>
<dbReference type="Proteomes" id="UP000006793">
    <property type="component" value="Chromosome"/>
</dbReference>
<dbReference type="Pfam" id="PF13519">
    <property type="entry name" value="VWA_2"/>
    <property type="match status" value="1"/>
</dbReference>
<dbReference type="InterPro" id="IPR052989">
    <property type="entry name" value="Mg-chelatase_DI-like"/>
</dbReference>
<protein>
    <submittedName>
        <fullName evidence="4">Magnesium chelatase</fullName>
        <ecNumber evidence="4">6.6.1.1</ecNumber>
    </submittedName>
</protein>
<dbReference type="Gene3D" id="1.10.8.80">
    <property type="entry name" value="Magnesium chelatase subunit I, C-Terminal domain"/>
    <property type="match status" value="1"/>
</dbReference>
<dbReference type="Pfam" id="PF17863">
    <property type="entry name" value="AAA_lid_2"/>
    <property type="match status" value="1"/>
</dbReference>
<comment type="similarity">
    <text evidence="1">Belongs to the Mg-chelatase subunits D/I family.</text>
</comment>
<dbReference type="GO" id="GO:0016851">
    <property type="term" value="F:magnesium chelatase activity"/>
    <property type="evidence" value="ECO:0007669"/>
    <property type="project" value="UniProtKB-EC"/>
</dbReference>
<organism evidence="4 5">
    <name type="scientific">Thermodesulfatator indicus (strain DSM 15286 / JCM 11887 / CIR29812)</name>
    <dbReference type="NCBI Taxonomy" id="667014"/>
    <lineage>
        <taxon>Bacteria</taxon>
        <taxon>Pseudomonadati</taxon>
        <taxon>Thermodesulfobacteriota</taxon>
        <taxon>Thermodesulfobacteria</taxon>
        <taxon>Thermodesulfobacteriales</taxon>
        <taxon>Thermodesulfatatoraceae</taxon>
        <taxon>Thermodesulfatator</taxon>
    </lineage>
</organism>
<dbReference type="PANTHER" id="PTHR35023:SF1">
    <property type="entry name" value="MG-PROTOPORPHYRIN IX CHELATASE"/>
    <property type="match status" value="1"/>
</dbReference>
<dbReference type="RefSeq" id="WP_013908590.1">
    <property type="nucleotide sequence ID" value="NC_015681.1"/>
</dbReference>